<dbReference type="AlphaFoldDB" id="A0A6J7XW02"/>
<dbReference type="GO" id="GO:0003677">
    <property type="term" value="F:DNA binding"/>
    <property type="evidence" value="ECO:0007669"/>
    <property type="project" value="UniProtKB-KW"/>
</dbReference>
<keyword evidence="1" id="KW-0238">DNA-binding</keyword>
<evidence type="ECO:0000256" key="1">
    <source>
        <dbReference type="ARBA" id="ARBA00023125"/>
    </source>
</evidence>
<dbReference type="PANTHER" id="PTHR43214">
    <property type="entry name" value="TWO-COMPONENT RESPONSE REGULATOR"/>
    <property type="match status" value="1"/>
</dbReference>
<dbReference type="Pfam" id="PF00196">
    <property type="entry name" value="GerE"/>
    <property type="match status" value="1"/>
</dbReference>
<sequence>MKRIRAFIGLLSIHPTQDEIARALATDLLSEFGSYAVRIGRLNGDDSLTFIGEYGFDEYLVGMTYPGSVWREWHVKEISNSHVDAHQISSGLLGSTWSRTGDILVTPLRDRGSVHGFLMARFSQPIKEKAVVQEVLEDFSLPLSLYTSFQLALENHSNARTFQIGASRDDVTVEKLTPRQISILSGMVEGKTNHELASELGYSVSTIRHETMRIYTILSVSDRKEAAKKALMLSLI</sequence>
<dbReference type="EMBL" id="CAFBSG010000049">
    <property type="protein sequence ID" value="CAB5241363.1"/>
    <property type="molecule type" value="Genomic_DNA"/>
</dbReference>
<dbReference type="InterPro" id="IPR036388">
    <property type="entry name" value="WH-like_DNA-bd_sf"/>
</dbReference>
<dbReference type="InterPro" id="IPR000792">
    <property type="entry name" value="Tscrpt_reg_LuxR_C"/>
</dbReference>
<dbReference type="GO" id="GO:0006355">
    <property type="term" value="P:regulation of DNA-templated transcription"/>
    <property type="evidence" value="ECO:0007669"/>
    <property type="project" value="InterPro"/>
</dbReference>
<dbReference type="SUPFAM" id="SSF46894">
    <property type="entry name" value="C-terminal effector domain of the bipartite response regulators"/>
    <property type="match status" value="1"/>
</dbReference>
<dbReference type="SMART" id="SM00421">
    <property type="entry name" value="HTH_LUXR"/>
    <property type="match status" value="1"/>
</dbReference>
<evidence type="ECO:0000313" key="3">
    <source>
        <dbReference type="EMBL" id="CAB5241363.1"/>
    </source>
</evidence>
<evidence type="ECO:0000259" key="2">
    <source>
        <dbReference type="SMART" id="SM00421"/>
    </source>
</evidence>
<protein>
    <submittedName>
        <fullName evidence="3">Unannotated protein</fullName>
    </submittedName>
</protein>
<feature type="domain" description="HTH luxR-type" evidence="2">
    <location>
        <begin position="173"/>
        <end position="230"/>
    </location>
</feature>
<name>A0A6J7XW02_9ZZZZ</name>
<accession>A0A6J7XW02</accession>
<proteinExistence type="predicted"/>
<organism evidence="3">
    <name type="scientific">freshwater metagenome</name>
    <dbReference type="NCBI Taxonomy" id="449393"/>
    <lineage>
        <taxon>unclassified sequences</taxon>
        <taxon>metagenomes</taxon>
        <taxon>ecological metagenomes</taxon>
    </lineage>
</organism>
<dbReference type="PRINTS" id="PR00038">
    <property type="entry name" value="HTHLUXR"/>
</dbReference>
<reference evidence="3" key="1">
    <citation type="submission" date="2020-05" db="EMBL/GenBank/DDBJ databases">
        <authorList>
            <person name="Chiriac C."/>
            <person name="Salcher M."/>
            <person name="Ghai R."/>
            <person name="Kavagutti S V."/>
        </authorList>
    </citation>
    <scope>NUCLEOTIDE SEQUENCE</scope>
</reference>
<gene>
    <name evidence="3" type="ORF">UFOPK3554_01387</name>
</gene>
<dbReference type="SUPFAM" id="SSF55781">
    <property type="entry name" value="GAF domain-like"/>
    <property type="match status" value="1"/>
</dbReference>
<dbReference type="Gene3D" id="1.10.10.10">
    <property type="entry name" value="Winged helix-like DNA-binding domain superfamily/Winged helix DNA-binding domain"/>
    <property type="match status" value="1"/>
</dbReference>
<dbReference type="InterPro" id="IPR016032">
    <property type="entry name" value="Sig_transdc_resp-reg_C-effctor"/>
</dbReference>
<dbReference type="InterPro" id="IPR039420">
    <property type="entry name" value="WalR-like"/>
</dbReference>